<evidence type="ECO:0000259" key="2">
    <source>
        <dbReference type="Pfam" id="PF13518"/>
    </source>
</evidence>
<dbReference type="InterPro" id="IPR055247">
    <property type="entry name" value="InsJ-like_HTH"/>
</dbReference>
<dbReference type="RefSeq" id="WP_153381869.1">
    <property type="nucleotide sequence ID" value="NZ_VDFM01000001.1"/>
</dbReference>
<dbReference type="AlphaFoldDB" id="A0A5P0ZFB1"/>
<dbReference type="InterPro" id="IPR010921">
    <property type="entry name" value="Trp_repressor/repl_initiator"/>
</dbReference>
<evidence type="ECO:0000313" key="4">
    <source>
        <dbReference type="Proteomes" id="UP000380386"/>
    </source>
</evidence>
<comment type="caution">
    <text evidence="3">The sequence shown here is derived from an EMBL/GenBank/DDBJ whole genome shotgun (WGS) entry which is preliminary data.</text>
</comment>
<dbReference type="EMBL" id="VDFM01000001">
    <property type="protein sequence ID" value="MQS51751.1"/>
    <property type="molecule type" value="Genomic_DNA"/>
</dbReference>
<feature type="domain" description="Insertion element IS150 protein InsJ-like helix-turn-helix" evidence="2">
    <location>
        <begin position="10"/>
        <end position="45"/>
    </location>
</feature>
<feature type="compositionally biased region" description="Low complexity" evidence="1">
    <location>
        <begin position="62"/>
        <end position="74"/>
    </location>
</feature>
<feature type="region of interest" description="Disordered" evidence="1">
    <location>
        <begin position="45"/>
        <end position="113"/>
    </location>
</feature>
<dbReference type="GO" id="GO:0043565">
    <property type="term" value="F:sequence-specific DNA binding"/>
    <property type="evidence" value="ECO:0007669"/>
    <property type="project" value="InterPro"/>
</dbReference>
<dbReference type="SUPFAM" id="SSF48295">
    <property type="entry name" value="TrpR-like"/>
    <property type="match status" value="1"/>
</dbReference>
<evidence type="ECO:0000313" key="3">
    <source>
        <dbReference type="EMBL" id="MQS51751.1"/>
    </source>
</evidence>
<feature type="compositionally biased region" description="Basic and acidic residues" evidence="1">
    <location>
        <begin position="82"/>
        <end position="99"/>
    </location>
</feature>
<accession>A0A5P0ZFB1</accession>
<dbReference type="Pfam" id="PF13518">
    <property type="entry name" value="HTH_28"/>
    <property type="match status" value="1"/>
</dbReference>
<protein>
    <submittedName>
        <fullName evidence="3">Helix-turn-helix domain-containing protein</fullName>
    </submittedName>
</protein>
<reference evidence="3 4" key="1">
    <citation type="journal article" date="2019" name="Syst. Appl. Microbiol.">
        <title>Polyphasic characterization of two novel Lactobacillus spp. isolated from blown salami packages: Description of Lactobacillus halodurans sp. nov. and Lactobacillus salsicarnum sp. nov.</title>
        <authorList>
            <person name="Schuster J.A."/>
            <person name="Klingl A."/>
            <person name="Vogel R.F."/>
            <person name="Ehrmann M.A."/>
        </authorList>
    </citation>
    <scope>NUCLEOTIDE SEQUENCE [LARGE SCALE GENOMIC DNA]</scope>
    <source>
        <strain evidence="3 4">TMW 1.2118</strain>
    </source>
</reference>
<evidence type="ECO:0000256" key="1">
    <source>
        <dbReference type="SAM" id="MobiDB-lite"/>
    </source>
</evidence>
<organism evidence="3 4">
    <name type="scientific">Companilactobacillus mishanensis</name>
    <dbReference type="NCBI Taxonomy" id="2486008"/>
    <lineage>
        <taxon>Bacteria</taxon>
        <taxon>Bacillati</taxon>
        <taxon>Bacillota</taxon>
        <taxon>Bacilli</taxon>
        <taxon>Lactobacillales</taxon>
        <taxon>Lactobacillaceae</taxon>
        <taxon>Companilactobacillus</taxon>
    </lineage>
</organism>
<dbReference type="OrthoDB" id="9797531at2"/>
<sequence>MKYTNEQQTEIAQYAIKNDNDYKATGEKYGISYQQVAAWVRKYNKNTGVADKGSSKKKTTAKKATTTKKASQSKTSKKISPKKNDKKTSSSVASKKEESASTLDVLSRRDPVLEKQLEDVKRRLGLI</sequence>
<name>A0A5P0ZFB1_9LACO</name>
<proteinExistence type="predicted"/>
<gene>
    <name evidence="3" type="ORF">FHL02_01825</name>
</gene>
<dbReference type="Proteomes" id="UP000380386">
    <property type="component" value="Unassembled WGS sequence"/>
</dbReference>